<keyword evidence="4" id="KW-0347">Helicase</keyword>
<evidence type="ECO:0000313" key="9">
    <source>
        <dbReference type="EMBL" id="ACU89390.1"/>
    </source>
</evidence>
<keyword evidence="6" id="KW-0175">Coiled coil</keyword>
<dbReference type="InterPro" id="IPR027417">
    <property type="entry name" value="P-loop_NTPase"/>
</dbReference>
<dbReference type="CDD" id="cd18808">
    <property type="entry name" value="SF1_C_Upf1"/>
    <property type="match status" value="1"/>
</dbReference>
<protein>
    <submittedName>
        <fullName evidence="9">AAA ATPase</fullName>
    </submittedName>
</protein>
<evidence type="ECO:0000256" key="1">
    <source>
        <dbReference type="ARBA" id="ARBA00007913"/>
    </source>
</evidence>
<accession>C7LS07</accession>
<dbReference type="InterPro" id="IPR018247">
    <property type="entry name" value="EF_Hand_1_Ca_BS"/>
</dbReference>
<name>C7LS07_DESBD</name>
<dbReference type="STRING" id="525897.Dbac_1291"/>
<dbReference type="OrthoDB" id="9757917at2"/>
<comment type="similarity">
    <text evidence="1">Belongs to the DNA2/NAM7 helicase family.</text>
</comment>
<dbReference type="PANTHER" id="PTHR43788">
    <property type="entry name" value="DNA2/NAM7 HELICASE FAMILY MEMBER"/>
    <property type="match status" value="1"/>
</dbReference>
<dbReference type="InterPro" id="IPR041679">
    <property type="entry name" value="DNA2/NAM7-like_C"/>
</dbReference>
<dbReference type="PROSITE" id="PS00018">
    <property type="entry name" value="EF_HAND_1"/>
    <property type="match status" value="1"/>
</dbReference>
<dbReference type="RefSeq" id="WP_015773484.1">
    <property type="nucleotide sequence ID" value="NC_013173.1"/>
</dbReference>
<evidence type="ECO:0000256" key="4">
    <source>
        <dbReference type="ARBA" id="ARBA00022806"/>
    </source>
</evidence>
<reference evidence="9 10" key="1">
    <citation type="journal article" date="2009" name="Stand. Genomic Sci.">
        <title>Complete genome sequence of Desulfomicrobium baculatum type strain (X).</title>
        <authorList>
            <person name="Copeland A."/>
            <person name="Spring S."/>
            <person name="Goker M."/>
            <person name="Schneider S."/>
            <person name="Lapidus A."/>
            <person name="Del Rio T.G."/>
            <person name="Tice H."/>
            <person name="Cheng J.F."/>
            <person name="Chen F."/>
            <person name="Nolan M."/>
            <person name="Bruce D."/>
            <person name="Goodwin L."/>
            <person name="Pitluck S."/>
            <person name="Ivanova N."/>
            <person name="Mavrommatis K."/>
            <person name="Ovchinnikova G."/>
            <person name="Pati A."/>
            <person name="Chen A."/>
            <person name="Palaniappan K."/>
            <person name="Land M."/>
            <person name="Hauser L."/>
            <person name="Chang Y.J."/>
            <person name="Jeffries C.C."/>
            <person name="Meincke L."/>
            <person name="Sims D."/>
            <person name="Brettin T."/>
            <person name="Detter J.C."/>
            <person name="Han C."/>
            <person name="Chain P."/>
            <person name="Bristow J."/>
            <person name="Eisen J.A."/>
            <person name="Markowitz V."/>
            <person name="Hugenholtz P."/>
            <person name="Kyrpides N.C."/>
            <person name="Klenk H.P."/>
            <person name="Lucas S."/>
        </authorList>
    </citation>
    <scope>NUCLEOTIDE SEQUENCE [LARGE SCALE GENOMIC DNA]</scope>
    <source>
        <strain evidence="10">DSM 4028 / VKM B-1378 / X</strain>
    </source>
</reference>
<gene>
    <name evidence="9" type="ordered locus">Dbac_1291</name>
</gene>
<dbReference type="GO" id="GO:0016787">
    <property type="term" value="F:hydrolase activity"/>
    <property type="evidence" value="ECO:0007669"/>
    <property type="project" value="UniProtKB-KW"/>
</dbReference>
<keyword evidence="2" id="KW-0547">Nucleotide-binding</keyword>
<dbReference type="eggNOG" id="COG0507">
    <property type="taxonomic scope" value="Bacteria"/>
</dbReference>
<evidence type="ECO:0000256" key="6">
    <source>
        <dbReference type="SAM" id="Coils"/>
    </source>
</evidence>
<evidence type="ECO:0000259" key="8">
    <source>
        <dbReference type="SMART" id="SM00382"/>
    </source>
</evidence>
<dbReference type="InterPro" id="IPR050534">
    <property type="entry name" value="Coronavir_polyprotein_1ab"/>
</dbReference>
<evidence type="ECO:0000256" key="2">
    <source>
        <dbReference type="ARBA" id="ARBA00022741"/>
    </source>
</evidence>
<dbReference type="InterPro" id="IPR003593">
    <property type="entry name" value="AAA+_ATPase"/>
</dbReference>
<dbReference type="HOGENOM" id="CLU_283391_0_0_7"/>
<sequence>MLPLAAILAGISITATAASWIYNNMTEKEKGRQVGLQNDLNDLKNKFDIRQNQHNENLNELARNNFNTIKRKFLEEVAFFKEEKKEIKNDLDKLAIAIERELKNEAISPYQRQSLLENRNRIEDAKNRLDAYWRYLDWFKHKLDNLAQYEKYEDILRLELPQPLLPEEYLYIGKLAYIIKNEISVNGDQSIGWNKYDQKLQLNDYHNKTEVDVLNSFDDSQEFMILIDFTKNNKHFNASAIKGILYQHILENMSFEVHPVRNERQNQERINVVYKDIRLLLKRDDKLYPFKRYKEYDSFEVKIKEFDLLLKEVFVTEKYNEIIKEISGGTIPCIFQINENIPIDCIEKIEISLQSNSFQAVSSSQNHLTLMLDKYELFFEIDKNNHLLVLHKIVSIDTSRLTSSSFTIPHEILLIENSLYYDRYKNFSLNQEVLFNEFISFLNDQFSYIDYSSKTEHKDFDFFRKWQRIIEYQIENNSFEIFKIQYIKYDRDDLILIFYIDSHTLKEHEIKIKDKKPKEVTLELNSINIGFLDDYSLNEGLLKSKIEFIDQLSDIPKCGTLLIKVKTHQPVLQKQKKALKDFASSKIVNNDIKQLLISPSLTQHKPLNCDCQLTFKNKNLTENQQEIIKKVFNEKNIFLVQGPPGTGKTTIIKELIYQTIKHDKYSKILIVSQQNVAVDNVLDGIDRENREWFAQEGYSIIRVAPNEDKIQYENIKKYTVENWFVKYKEAVIINFIHLEQNKNDNKNSFNSKLSTSFREINEQNIKLYEFAVKWLNLIYKPDFRDVDNEIKELLISKHQILGATCVGLANKSLGLDLVEFDTAIIDEAGRATAPELLIPILRAKKVILIGDHNQLPPTIDRKLLEKLDSDDENDLSFEDLEILKKSFFEELFEKIPLSNKAMLNEQFRMPQQIGSLTSSLFYDEKLRNGHIKETNDFICPKNIIKWIDVNGFHKKDGTSSYNNMEIDEIVTLLGLINSFLEKKGLIKSVGIITPYSAQKLRLKNKIKALNLFSKLNIKTDTVDSFQGEEADIVIYSTVKTYGNISFLLDRKRLNVAISRTKENLFFIGNKNFFYNAKTETTEVNLFKKIIDYLETSNIT</sequence>
<feature type="coiled-coil region" evidence="6">
    <location>
        <begin position="70"/>
        <end position="104"/>
    </location>
</feature>
<dbReference type="Proteomes" id="UP000002216">
    <property type="component" value="Chromosome"/>
</dbReference>
<dbReference type="InterPro" id="IPR041677">
    <property type="entry name" value="DNA2/NAM7_AAA_11"/>
</dbReference>
<evidence type="ECO:0000256" key="7">
    <source>
        <dbReference type="SAM" id="SignalP"/>
    </source>
</evidence>
<evidence type="ECO:0000256" key="5">
    <source>
        <dbReference type="ARBA" id="ARBA00022840"/>
    </source>
</evidence>
<dbReference type="EMBL" id="CP001629">
    <property type="protein sequence ID" value="ACU89390.1"/>
    <property type="molecule type" value="Genomic_DNA"/>
</dbReference>
<dbReference type="Pfam" id="PF13086">
    <property type="entry name" value="AAA_11"/>
    <property type="match status" value="1"/>
</dbReference>
<keyword evidence="10" id="KW-1185">Reference proteome</keyword>
<feature type="chain" id="PRO_5002979551" evidence="7">
    <location>
        <begin position="18"/>
        <end position="1099"/>
    </location>
</feature>
<feature type="signal peptide" evidence="7">
    <location>
        <begin position="1"/>
        <end position="17"/>
    </location>
</feature>
<dbReference type="SMART" id="SM00382">
    <property type="entry name" value="AAA"/>
    <property type="match status" value="1"/>
</dbReference>
<keyword evidence="5" id="KW-0067">ATP-binding</keyword>
<dbReference type="GO" id="GO:0005524">
    <property type="term" value="F:ATP binding"/>
    <property type="evidence" value="ECO:0007669"/>
    <property type="project" value="UniProtKB-KW"/>
</dbReference>
<dbReference type="GO" id="GO:0043139">
    <property type="term" value="F:5'-3' DNA helicase activity"/>
    <property type="evidence" value="ECO:0007669"/>
    <property type="project" value="TreeGrafter"/>
</dbReference>
<dbReference type="Pfam" id="PF13087">
    <property type="entry name" value="AAA_12"/>
    <property type="match status" value="1"/>
</dbReference>
<proteinExistence type="inferred from homology"/>
<organism evidence="9 10">
    <name type="scientific">Desulfomicrobium baculatum (strain DSM 4028 / VKM B-1378 / X)</name>
    <name type="common">Desulfovibrio baculatus</name>
    <dbReference type="NCBI Taxonomy" id="525897"/>
    <lineage>
        <taxon>Bacteria</taxon>
        <taxon>Pseudomonadati</taxon>
        <taxon>Thermodesulfobacteriota</taxon>
        <taxon>Desulfovibrionia</taxon>
        <taxon>Desulfovibrionales</taxon>
        <taxon>Desulfomicrobiaceae</taxon>
        <taxon>Desulfomicrobium</taxon>
    </lineage>
</organism>
<dbReference type="KEGG" id="dba:Dbac_1291"/>
<keyword evidence="3" id="KW-0378">Hydrolase</keyword>
<dbReference type="AlphaFoldDB" id="C7LS07"/>
<dbReference type="eggNOG" id="COG1112">
    <property type="taxonomic scope" value="Bacteria"/>
</dbReference>
<evidence type="ECO:0000313" key="10">
    <source>
        <dbReference type="Proteomes" id="UP000002216"/>
    </source>
</evidence>
<feature type="domain" description="AAA+ ATPase" evidence="8">
    <location>
        <begin position="634"/>
        <end position="886"/>
    </location>
</feature>
<dbReference type="Gene3D" id="3.40.50.300">
    <property type="entry name" value="P-loop containing nucleotide triphosphate hydrolases"/>
    <property type="match status" value="2"/>
</dbReference>
<keyword evidence="7" id="KW-0732">Signal</keyword>
<dbReference type="SUPFAM" id="SSF52540">
    <property type="entry name" value="P-loop containing nucleoside triphosphate hydrolases"/>
    <property type="match status" value="1"/>
</dbReference>
<dbReference type="PANTHER" id="PTHR43788:SF8">
    <property type="entry name" value="DNA-BINDING PROTEIN SMUBP-2"/>
    <property type="match status" value="1"/>
</dbReference>
<evidence type="ECO:0000256" key="3">
    <source>
        <dbReference type="ARBA" id="ARBA00022801"/>
    </source>
</evidence>
<dbReference type="InterPro" id="IPR047187">
    <property type="entry name" value="SF1_C_Upf1"/>
</dbReference>